<sequence>MKWTLITLTMLICLVLTMLLQVAEIVQLLGHQELLVSLADLCHHPAQVDFEVQHSYHEVSVRKVCEAYVNSGNNTFSDYKTKLWKLVTSMNQSLVLTTTKRRQLETLILVITVVLGSLDILTMIYQCICLVFTLLSRRLIRLGIILRRE</sequence>
<dbReference type="EMBL" id="MK643151">
    <property type="protein sequence ID" value="QCH41364.1"/>
    <property type="molecule type" value="Genomic_DNA"/>
</dbReference>
<name>A0A4D6V3Z5_9VIRU</name>
<reference evidence="2 3" key="1">
    <citation type="submission" date="2019-03" db="EMBL/GenBank/DDBJ databases">
        <title>An insight into the sialome and mialome of the horn fly, Haematobia irritans.</title>
        <authorList>
            <person name="Ribeiro J.M."/>
            <person name="Debat H.J."/>
        </authorList>
    </citation>
    <scope>NUCLEOTIDE SEQUENCE [LARGE SCALE GENOMIC DNA]</scope>
    <source>
        <strain evidence="2">HiDV/URU</strain>
    </source>
</reference>
<keyword evidence="3" id="KW-1185">Reference proteome</keyword>
<accession>A0A4D6V3Z5</accession>
<dbReference type="Proteomes" id="UP000682441">
    <property type="component" value="Segment"/>
</dbReference>
<dbReference type="KEGG" id="vg:80536400"/>
<dbReference type="GeneID" id="80536400"/>
<keyword evidence="1" id="KW-0812">Transmembrane</keyword>
<dbReference type="RefSeq" id="YP_010798262.1">
    <property type="nucleotide sequence ID" value="NC_076396.1"/>
</dbReference>
<evidence type="ECO:0000313" key="2">
    <source>
        <dbReference type="EMBL" id="QCH41364.1"/>
    </source>
</evidence>
<proteinExistence type="predicted"/>
<evidence type="ECO:0000256" key="1">
    <source>
        <dbReference type="SAM" id="Phobius"/>
    </source>
</evidence>
<organism evidence="2 3">
    <name type="scientific">Haematobia irritans densovirus</name>
    <dbReference type="NCBI Taxonomy" id="2575447"/>
    <lineage>
        <taxon>Viruses</taxon>
        <taxon>Monodnaviria</taxon>
        <taxon>Shotokuvirae</taxon>
        <taxon>Cossaviricota</taxon>
        <taxon>Quintoviricetes</taxon>
        <taxon>Piccovirales</taxon>
        <taxon>Parvoviridae</taxon>
        <taxon>Densovirinae</taxon>
        <taxon>Muscodensovirus</taxon>
        <taxon>Muscodensovirus dipteran1</taxon>
    </lineage>
</organism>
<feature type="transmembrane region" description="Helical" evidence="1">
    <location>
        <begin position="107"/>
        <end position="135"/>
    </location>
</feature>
<keyword evidence="1" id="KW-0472">Membrane</keyword>
<protein>
    <submittedName>
        <fullName evidence="2">Uncharacterized protein</fullName>
    </submittedName>
</protein>
<keyword evidence="1" id="KW-1133">Transmembrane helix</keyword>
<evidence type="ECO:0000313" key="3">
    <source>
        <dbReference type="Proteomes" id="UP000682441"/>
    </source>
</evidence>